<dbReference type="Proteomes" id="UP001257909">
    <property type="component" value="Unassembled WGS sequence"/>
</dbReference>
<evidence type="ECO:0000256" key="9">
    <source>
        <dbReference type="ARBA" id="ARBA00023237"/>
    </source>
</evidence>
<keyword evidence="6" id="KW-0406">Ion transport</keyword>
<sequence>MKLSTSAIAIMAALLSTTVLANSSKPVVTDRAFGSVFAEYYLPDGDKTESLEWNYLDKGYGYGFELGYNIDETWAVRFEYARDRLEQLISDNKFDADRFGVDALYNIAGTGMYLVGGLKHFEVEGSHDTQAVNIGVGYRHYVGERVSLFAEMNRFQGLTNDSYGDANIKLGVSMLFGSAPAVAEPTPAPEPVQAPVVVVADSDNDGVPDSRDLCPGTPSTDKVDANGCSIFTEKEVNFTLKAQFANDSAEIKPEYNSEIADLAAFLKRFPGTDVEIGGHASNVGGAAYNLKLSERRADAVAKVLLNEHGISANRVTVKGYGVSRPKVAGNTQAAHAANRRIEAVVTATIKEKVER</sequence>
<dbReference type="InterPro" id="IPR006664">
    <property type="entry name" value="OMP_bac"/>
</dbReference>
<keyword evidence="2" id="KW-0813">Transport</keyword>
<protein>
    <submittedName>
        <fullName evidence="13">OOP family OmpA-OmpF porin</fullName>
    </submittedName>
</protein>
<evidence type="ECO:0000259" key="12">
    <source>
        <dbReference type="PROSITE" id="PS51123"/>
    </source>
</evidence>
<proteinExistence type="predicted"/>
<evidence type="ECO:0000256" key="4">
    <source>
        <dbReference type="ARBA" id="ARBA00022692"/>
    </source>
</evidence>
<dbReference type="SUPFAM" id="SSF103088">
    <property type="entry name" value="OmpA-like"/>
    <property type="match status" value="1"/>
</dbReference>
<dbReference type="PANTHER" id="PTHR30329">
    <property type="entry name" value="STATOR ELEMENT OF FLAGELLAR MOTOR COMPLEX"/>
    <property type="match status" value="1"/>
</dbReference>
<evidence type="ECO:0000256" key="3">
    <source>
        <dbReference type="ARBA" id="ARBA00022452"/>
    </source>
</evidence>
<accession>A0ABU1VX77</accession>
<gene>
    <name evidence="13" type="ORF">J2W69_000977</name>
</gene>
<evidence type="ECO:0000256" key="5">
    <source>
        <dbReference type="ARBA" id="ARBA00022729"/>
    </source>
</evidence>
<evidence type="ECO:0000256" key="2">
    <source>
        <dbReference type="ARBA" id="ARBA00022448"/>
    </source>
</evidence>
<evidence type="ECO:0000256" key="8">
    <source>
        <dbReference type="ARBA" id="ARBA00023136"/>
    </source>
</evidence>
<dbReference type="Pfam" id="PF00691">
    <property type="entry name" value="OmpA"/>
    <property type="match status" value="1"/>
</dbReference>
<feature type="signal peptide" evidence="11">
    <location>
        <begin position="1"/>
        <end position="21"/>
    </location>
</feature>
<keyword evidence="14" id="KW-1185">Reference proteome</keyword>
<dbReference type="InterPro" id="IPR006665">
    <property type="entry name" value="OmpA-like"/>
</dbReference>
<comment type="subcellular location">
    <subcellularLocation>
        <location evidence="1">Cell outer membrane</location>
        <topology evidence="1">Multi-pass membrane protein</topology>
    </subcellularLocation>
</comment>
<evidence type="ECO:0000313" key="13">
    <source>
        <dbReference type="EMBL" id="MDR7120048.1"/>
    </source>
</evidence>
<dbReference type="InterPro" id="IPR027385">
    <property type="entry name" value="Beta-barrel_OMP"/>
</dbReference>
<name>A0ABU1VX77_9GAMM</name>
<dbReference type="PANTHER" id="PTHR30329:SF21">
    <property type="entry name" value="LIPOPROTEIN YIAD-RELATED"/>
    <property type="match status" value="1"/>
</dbReference>
<dbReference type="Pfam" id="PF13505">
    <property type="entry name" value="OMP_b-brl"/>
    <property type="match status" value="1"/>
</dbReference>
<dbReference type="Gene3D" id="3.30.1330.60">
    <property type="entry name" value="OmpA-like domain"/>
    <property type="match status" value="1"/>
</dbReference>
<dbReference type="InterPro" id="IPR050330">
    <property type="entry name" value="Bact_OuterMem_StrucFunc"/>
</dbReference>
<keyword evidence="3" id="KW-1134">Transmembrane beta strand</keyword>
<reference evidence="13 14" key="1">
    <citation type="submission" date="2023-07" db="EMBL/GenBank/DDBJ databases">
        <title>Sorghum-associated microbial communities from plants grown in Nebraska, USA.</title>
        <authorList>
            <person name="Schachtman D."/>
        </authorList>
    </citation>
    <scope>NUCLEOTIDE SEQUENCE [LARGE SCALE GENOMIC DNA]</scope>
    <source>
        <strain evidence="13 14">4138</strain>
    </source>
</reference>
<evidence type="ECO:0000256" key="1">
    <source>
        <dbReference type="ARBA" id="ARBA00004571"/>
    </source>
</evidence>
<dbReference type="InterPro" id="IPR011250">
    <property type="entry name" value="OMP/PagP_B-barrel"/>
</dbReference>
<keyword evidence="9" id="KW-0998">Cell outer membrane</keyword>
<evidence type="ECO:0000256" key="6">
    <source>
        <dbReference type="ARBA" id="ARBA00023065"/>
    </source>
</evidence>
<organism evidence="13 14">
    <name type="scientific">Rheinheimera soli</name>
    <dbReference type="NCBI Taxonomy" id="443616"/>
    <lineage>
        <taxon>Bacteria</taxon>
        <taxon>Pseudomonadati</taxon>
        <taxon>Pseudomonadota</taxon>
        <taxon>Gammaproteobacteria</taxon>
        <taxon>Chromatiales</taxon>
        <taxon>Chromatiaceae</taxon>
        <taxon>Rheinheimera</taxon>
    </lineage>
</organism>
<feature type="domain" description="OmpA-like" evidence="12">
    <location>
        <begin position="231"/>
        <end position="349"/>
    </location>
</feature>
<dbReference type="CDD" id="cd07185">
    <property type="entry name" value="OmpA_C-like"/>
    <property type="match status" value="1"/>
</dbReference>
<dbReference type="InterPro" id="IPR036737">
    <property type="entry name" value="OmpA-like_sf"/>
</dbReference>
<dbReference type="RefSeq" id="WP_310275129.1">
    <property type="nucleotide sequence ID" value="NZ_JAVDWR010000002.1"/>
</dbReference>
<feature type="chain" id="PRO_5047258113" evidence="11">
    <location>
        <begin position="22"/>
        <end position="355"/>
    </location>
</feature>
<keyword evidence="5 11" id="KW-0732">Signal</keyword>
<dbReference type="PRINTS" id="PR01021">
    <property type="entry name" value="OMPADOMAIN"/>
</dbReference>
<evidence type="ECO:0000256" key="10">
    <source>
        <dbReference type="PROSITE-ProRule" id="PRU00473"/>
    </source>
</evidence>
<keyword evidence="4" id="KW-0812">Transmembrane</keyword>
<evidence type="ECO:0000313" key="14">
    <source>
        <dbReference type="Proteomes" id="UP001257909"/>
    </source>
</evidence>
<evidence type="ECO:0000256" key="7">
    <source>
        <dbReference type="ARBA" id="ARBA00023114"/>
    </source>
</evidence>
<comment type="caution">
    <text evidence="13">The sequence shown here is derived from an EMBL/GenBank/DDBJ whole genome shotgun (WGS) entry which is preliminary data.</text>
</comment>
<keyword evidence="8 10" id="KW-0472">Membrane</keyword>
<keyword evidence="7" id="KW-0626">Porin</keyword>
<dbReference type="PROSITE" id="PS51123">
    <property type="entry name" value="OMPA_2"/>
    <property type="match status" value="1"/>
</dbReference>
<dbReference type="Gene3D" id="2.40.160.20">
    <property type="match status" value="1"/>
</dbReference>
<dbReference type="EMBL" id="JAVDWR010000002">
    <property type="protein sequence ID" value="MDR7120048.1"/>
    <property type="molecule type" value="Genomic_DNA"/>
</dbReference>
<evidence type="ECO:0000256" key="11">
    <source>
        <dbReference type="SAM" id="SignalP"/>
    </source>
</evidence>
<dbReference type="SUPFAM" id="SSF56925">
    <property type="entry name" value="OMPA-like"/>
    <property type="match status" value="1"/>
</dbReference>